<feature type="domain" description="Pyridoxamine 5'-phosphate oxidase N-terminal" evidence="2">
    <location>
        <begin position="88"/>
        <end position="148"/>
    </location>
</feature>
<dbReference type="SUPFAM" id="SSF50475">
    <property type="entry name" value="FMN-binding split barrel"/>
    <property type="match status" value="1"/>
</dbReference>
<evidence type="ECO:0000259" key="2">
    <source>
        <dbReference type="Pfam" id="PF01243"/>
    </source>
</evidence>
<dbReference type="Gene3D" id="2.30.110.10">
    <property type="entry name" value="Electron Transport, Fmn-binding Protein, Chain A"/>
    <property type="match status" value="1"/>
</dbReference>
<dbReference type="AlphaFoldDB" id="B1HRP6"/>
<dbReference type="KEGG" id="lsp:Bsph_1735"/>
<organism evidence="3 4">
    <name type="scientific">Lysinibacillus sphaericus (strain C3-41)</name>
    <dbReference type="NCBI Taxonomy" id="444177"/>
    <lineage>
        <taxon>Bacteria</taxon>
        <taxon>Bacillati</taxon>
        <taxon>Bacillota</taxon>
        <taxon>Bacilli</taxon>
        <taxon>Bacillales</taxon>
        <taxon>Bacillaceae</taxon>
        <taxon>Lysinibacillus</taxon>
    </lineage>
</organism>
<feature type="transmembrane region" description="Helical" evidence="1">
    <location>
        <begin position="53"/>
        <end position="72"/>
    </location>
</feature>
<evidence type="ECO:0000256" key="1">
    <source>
        <dbReference type="SAM" id="Phobius"/>
    </source>
</evidence>
<reference evidence="3 4" key="1">
    <citation type="journal article" date="2008" name="J. Bacteriol.">
        <title>Complete genome sequence of the mosquitocidal bacterium Bacillus sphaericus C3-41 and comparison with those of closely related Bacillus species.</title>
        <authorList>
            <person name="Hu X."/>
            <person name="Fan W."/>
            <person name="Han B."/>
            <person name="Liu H."/>
            <person name="Zheng D."/>
            <person name="Li Q."/>
            <person name="Dong W."/>
            <person name="Yan J."/>
            <person name="Gao M."/>
            <person name="Berry C."/>
            <person name="Yuan Z."/>
        </authorList>
    </citation>
    <scope>NUCLEOTIDE SEQUENCE [LARGE SCALE GENOMIC DNA]</scope>
    <source>
        <strain evidence="3 4">C3-41</strain>
    </source>
</reference>
<dbReference type="InterPro" id="IPR011576">
    <property type="entry name" value="Pyridox_Oxase_N"/>
</dbReference>
<dbReference type="EMBL" id="CP000817">
    <property type="protein sequence ID" value="ACA39331.1"/>
    <property type="molecule type" value="Genomic_DNA"/>
</dbReference>
<proteinExistence type="predicted"/>
<dbReference type="Proteomes" id="UP000002164">
    <property type="component" value="Chromosome"/>
</dbReference>
<protein>
    <recommendedName>
        <fullName evidence="2">Pyridoxamine 5'-phosphate oxidase N-terminal domain-containing protein</fullName>
    </recommendedName>
</protein>
<dbReference type="EnsemblBacteria" id="ACA39331">
    <property type="protein sequence ID" value="ACA39331"/>
    <property type="gene ID" value="Bsph_1735"/>
</dbReference>
<keyword evidence="1" id="KW-1133">Transmembrane helix</keyword>
<evidence type="ECO:0000313" key="4">
    <source>
        <dbReference type="Proteomes" id="UP000002164"/>
    </source>
</evidence>
<dbReference type="Pfam" id="PF01243">
    <property type="entry name" value="PNPOx_N"/>
    <property type="match status" value="1"/>
</dbReference>
<name>B1HRP6_LYSSC</name>
<accession>B1HRP6</accession>
<evidence type="ECO:0000313" key="3">
    <source>
        <dbReference type="EMBL" id="ACA39331.1"/>
    </source>
</evidence>
<dbReference type="HOGENOM" id="CLU_1516128_0_0_9"/>
<gene>
    <name evidence="3" type="ordered locus">Bsph_1735</name>
</gene>
<dbReference type="InterPro" id="IPR012349">
    <property type="entry name" value="Split_barrel_FMN-bd"/>
</dbReference>
<sequence>MRIAPIHTQKFGFQLNSVKVIKPRMLNECILGFTYARKENYSFFRYHKDVNEIYVLRLTFLFLSYYILMRGLTIRGMIQNKRVEISKNEARQFWKMGKVAYVATVDEEGYPYVILFVYVYEGKLYLHIGNILESHFWSNIKQNPKISIEVSEMGDLHPGKKYSYQSALVYQSVVLFG</sequence>
<keyword evidence="1" id="KW-0812">Transmembrane</keyword>
<keyword evidence="1" id="KW-0472">Membrane</keyword>